<dbReference type="OrthoDB" id="9800887at2"/>
<name>A0A2S0IAC7_9BURK</name>
<dbReference type="InterPro" id="IPR012786">
    <property type="entry name" value="Protocat_dOase_a"/>
</dbReference>
<keyword evidence="3" id="KW-0560">Oxidoreductase</keyword>
<evidence type="ECO:0000313" key="5">
    <source>
        <dbReference type="EMBL" id="AVJ28995.1"/>
    </source>
</evidence>
<keyword evidence="6" id="KW-1185">Reference proteome</keyword>
<accession>A0A2S0IAC7</accession>
<dbReference type="PANTHER" id="PTHR33711:SF9">
    <property type="entry name" value="PROTOCATECHUATE 3,4-DIOXYGENASE ALPHA CHAIN"/>
    <property type="match status" value="1"/>
</dbReference>
<dbReference type="PANTHER" id="PTHR33711">
    <property type="entry name" value="DIOXYGENASE, PUTATIVE (AFU_ORTHOLOGUE AFUA_2G02910)-RELATED"/>
    <property type="match status" value="1"/>
</dbReference>
<dbReference type="Proteomes" id="UP000239477">
    <property type="component" value="Chromosome"/>
</dbReference>
<feature type="domain" description="Intradiol ring-cleavage dioxygenases" evidence="4">
    <location>
        <begin position="40"/>
        <end position="68"/>
    </location>
</feature>
<dbReference type="RefSeq" id="WP_105239729.1">
    <property type="nucleotide sequence ID" value="NZ_CP023270.1"/>
</dbReference>
<evidence type="ECO:0000256" key="3">
    <source>
        <dbReference type="ARBA" id="ARBA00023002"/>
    </source>
</evidence>
<dbReference type="GO" id="GO:0018578">
    <property type="term" value="F:protocatechuate 3,4-dioxygenase activity"/>
    <property type="evidence" value="ECO:0007669"/>
    <property type="project" value="InterPro"/>
</dbReference>
<dbReference type="Pfam" id="PF00775">
    <property type="entry name" value="Dioxygenase_C"/>
    <property type="match status" value="1"/>
</dbReference>
<dbReference type="GO" id="GO:0008199">
    <property type="term" value="F:ferric iron binding"/>
    <property type="evidence" value="ECO:0007669"/>
    <property type="project" value="InterPro"/>
</dbReference>
<reference evidence="5 6" key="1">
    <citation type="submission" date="2017-09" db="EMBL/GenBank/DDBJ databases">
        <title>Genomic, metabolic, and phenotypic characteristics of bacterial isolates from the natural microbiome of the model nematode Caenorhabditis elegans.</title>
        <authorList>
            <person name="Zimmermann J."/>
            <person name="Obeng N."/>
            <person name="Yang W."/>
            <person name="Obeng O."/>
            <person name="Kissoyan K."/>
            <person name="Pees B."/>
            <person name="Dirksen P."/>
            <person name="Hoppner M."/>
            <person name="Franke A."/>
            <person name="Rosenstiel P."/>
            <person name="Leippe M."/>
            <person name="Dierking K."/>
            <person name="Kaleta C."/>
            <person name="Schulenburg H."/>
        </authorList>
    </citation>
    <scope>NUCLEOTIDE SEQUENCE [LARGE SCALE GENOMIC DNA]</scope>
    <source>
        <strain evidence="5 6">MYb73</strain>
    </source>
</reference>
<keyword evidence="2 5" id="KW-0223">Dioxygenase</keyword>
<evidence type="ECO:0000256" key="2">
    <source>
        <dbReference type="ARBA" id="ARBA00022964"/>
    </source>
</evidence>
<dbReference type="NCBIfam" id="TIGR02423">
    <property type="entry name" value="protocat_alph"/>
    <property type="match status" value="1"/>
</dbReference>
<comment type="similarity">
    <text evidence="1">Belongs to the intradiol ring-cleavage dioxygenase family.</text>
</comment>
<sequence length="189" mass="20249">MLYPTSSQTVGPYLHIGLSGLNRDDLTAGCSDLGAKSVVVEGRVIDGEGNPVPDGMIEIWQADVRGVYGHPDDPRHGEGGAGFSGFGRVATQPDGGFRFTTIKPGRVPAPDGQLQASHLVVSVFMRGLLKHLSTRMYFPDEAGANEADWVLTKVPAHRRGTLVAQAADAGILRWNIILQGPQETVFFDI</sequence>
<dbReference type="InterPro" id="IPR050770">
    <property type="entry name" value="Intradiol_RC_Dioxygenase"/>
</dbReference>
<dbReference type="InterPro" id="IPR000627">
    <property type="entry name" value="Intradiol_dOase_C"/>
</dbReference>
<dbReference type="PROSITE" id="PS00083">
    <property type="entry name" value="INTRADIOL_DIOXYGENAS"/>
    <property type="match status" value="1"/>
</dbReference>
<gene>
    <name evidence="5" type="primary">pcaG</name>
    <name evidence="5" type="ORF">CLM73_18770</name>
</gene>
<dbReference type="CDD" id="cd03463">
    <property type="entry name" value="3_4-PCD_alpha"/>
    <property type="match status" value="1"/>
</dbReference>
<dbReference type="SUPFAM" id="SSF49482">
    <property type="entry name" value="Aromatic compound dioxygenase"/>
    <property type="match status" value="1"/>
</dbReference>
<organism evidence="5 6">
    <name type="scientific">Achromobacter spanius</name>
    <dbReference type="NCBI Taxonomy" id="217203"/>
    <lineage>
        <taxon>Bacteria</taxon>
        <taxon>Pseudomonadati</taxon>
        <taxon>Pseudomonadota</taxon>
        <taxon>Betaproteobacteria</taxon>
        <taxon>Burkholderiales</taxon>
        <taxon>Alcaligenaceae</taxon>
        <taxon>Achromobacter</taxon>
    </lineage>
</organism>
<dbReference type="EMBL" id="CP023270">
    <property type="protein sequence ID" value="AVJ28995.1"/>
    <property type="molecule type" value="Genomic_DNA"/>
</dbReference>
<evidence type="ECO:0000313" key="6">
    <source>
        <dbReference type="Proteomes" id="UP000239477"/>
    </source>
</evidence>
<dbReference type="Gene3D" id="2.60.130.10">
    <property type="entry name" value="Aromatic compound dioxygenase"/>
    <property type="match status" value="1"/>
</dbReference>
<dbReference type="AlphaFoldDB" id="A0A2S0IAC7"/>
<proteinExistence type="inferred from homology"/>
<evidence type="ECO:0000259" key="4">
    <source>
        <dbReference type="PROSITE" id="PS00083"/>
    </source>
</evidence>
<evidence type="ECO:0000256" key="1">
    <source>
        <dbReference type="ARBA" id="ARBA00007825"/>
    </source>
</evidence>
<protein>
    <submittedName>
        <fullName evidence="5">Protocatechuate 3,4-dioxygenase subunit alpha</fullName>
    </submittedName>
</protein>
<dbReference type="InterPro" id="IPR015889">
    <property type="entry name" value="Intradiol_dOase_core"/>
</dbReference>